<dbReference type="InterPro" id="IPR050266">
    <property type="entry name" value="AB_hydrolase_sf"/>
</dbReference>
<dbReference type="AlphaFoldDB" id="A0AAU8D056"/>
<dbReference type="InterPro" id="IPR000073">
    <property type="entry name" value="AB_hydrolase_1"/>
</dbReference>
<proteinExistence type="predicted"/>
<gene>
    <name evidence="2" type="ORF">ABVK50_31240</name>
</gene>
<dbReference type="GO" id="GO:0016787">
    <property type="term" value="F:hydrolase activity"/>
    <property type="evidence" value="ECO:0007669"/>
    <property type="project" value="UniProtKB-KW"/>
</dbReference>
<protein>
    <submittedName>
        <fullName evidence="2">Alpha/beta hydrolase</fullName>
    </submittedName>
</protein>
<geneLocation type="plasmid" evidence="2">
    <name>pMk2240A</name>
</geneLocation>
<dbReference type="InterPro" id="IPR029058">
    <property type="entry name" value="AB_hydrolase_fold"/>
</dbReference>
<dbReference type="PANTHER" id="PTHR43798">
    <property type="entry name" value="MONOACYLGLYCEROL LIPASE"/>
    <property type="match status" value="1"/>
</dbReference>
<dbReference type="PRINTS" id="PR00111">
    <property type="entry name" value="ABHYDROLASE"/>
</dbReference>
<reference evidence="2" key="1">
    <citation type="submission" date="2024-06" db="EMBL/GenBank/DDBJ databases">
        <title>Mesorhizobium karijinii sp. nov., a symbiont of the iconic Swainsona formosa from arid Australia.</title>
        <authorList>
            <person name="Hill Y.J."/>
            <person name="Watkin E.L.J."/>
            <person name="O'Hara G.W."/>
            <person name="Terpolilli J."/>
            <person name="Tye M.L."/>
            <person name="Kohlmeier M.G."/>
        </authorList>
    </citation>
    <scope>NUCLEOTIDE SEQUENCE</scope>
    <source>
        <strain evidence="2">WSM2240</strain>
        <plasmid evidence="2">pMk2240A</plasmid>
    </source>
</reference>
<dbReference type="SUPFAM" id="SSF53474">
    <property type="entry name" value="alpha/beta-Hydrolases"/>
    <property type="match status" value="1"/>
</dbReference>
<sequence length="286" mass="31687">MFDGFVLQTVELVDATLRVRHGGSGPPLLLLHGHPRTHATWHRVAPLLAERHTVICPDLRGFGQSSIPADTPDHSGSSKRAKARDCVELMAHFGFERFAVAGHDRGSYTAFRLAMDHPAAVSNLVILDGVPIVEALERCDARFATEWWHWFFFAQPEKPERAIMADPIAWYGGSPRAMGEEAYGDYRAAITNPAVVHGMIEDYRAGLAVDHLHDKADRDAGKCVECPTLVLWSLRDDLEKLYGDVLSVWRPWTTVLEGHGIDSGHHMAEEAPQLLADAIATFLART</sequence>
<evidence type="ECO:0000259" key="1">
    <source>
        <dbReference type="Pfam" id="PF00561"/>
    </source>
</evidence>
<organism evidence="2">
    <name type="scientific">Mesorhizobium sp. WSM2240</name>
    <dbReference type="NCBI Taxonomy" id="3228851"/>
    <lineage>
        <taxon>Bacteria</taxon>
        <taxon>Pseudomonadati</taxon>
        <taxon>Pseudomonadota</taxon>
        <taxon>Alphaproteobacteria</taxon>
        <taxon>Hyphomicrobiales</taxon>
        <taxon>Phyllobacteriaceae</taxon>
        <taxon>Mesorhizobium</taxon>
    </lineage>
</organism>
<dbReference type="Gene3D" id="3.40.50.1820">
    <property type="entry name" value="alpha/beta hydrolase"/>
    <property type="match status" value="1"/>
</dbReference>
<keyword evidence="2" id="KW-0378">Hydrolase</keyword>
<keyword evidence="2" id="KW-0614">Plasmid</keyword>
<evidence type="ECO:0000313" key="2">
    <source>
        <dbReference type="EMBL" id="XCG52601.1"/>
    </source>
</evidence>
<dbReference type="Pfam" id="PF00561">
    <property type="entry name" value="Abhydrolase_1"/>
    <property type="match status" value="1"/>
</dbReference>
<dbReference type="InterPro" id="IPR000639">
    <property type="entry name" value="Epox_hydrolase-like"/>
</dbReference>
<dbReference type="EMBL" id="CP159256">
    <property type="protein sequence ID" value="XCG52601.1"/>
    <property type="molecule type" value="Genomic_DNA"/>
</dbReference>
<dbReference type="PRINTS" id="PR00412">
    <property type="entry name" value="EPOXHYDRLASE"/>
</dbReference>
<dbReference type="RefSeq" id="WP_353646804.1">
    <property type="nucleotide sequence ID" value="NZ_CP159256.1"/>
</dbReference>
<feature type="domain" description="AB hydrolase-1" evidence="1">
    <location>
        <begin position="26"/>
        <end position="270"/>
    </location>
</feature>
<name>A0AAU8D056_9HYPH</name>
<accession>A0AAU8D056</accession>